<dbReference type="GO" id="GO:0008757">
    <property type="term" value="F:S-adenosylmethionine-dependent methyltransferase activity"/>
    <property type="evidence" value="ECO:0007669"/>
    <property type="project" value="InterPro"/>
</dbReference>
<accession>A0A1Y0YG98</accession>
<dbReference type="InterPro" id="IPR013216">
    <property type="entry name" value="Methyltransf_11"/>
</dbReference>
<dbReference type="Proteomes" id="UP000435910">
    <property type="component" value="Unassembled WGS sequence"/>
</dbReference>
<dbReference type="RefSeq" id="WP_003182736.1">
    <property type="nucleotide sequence ID" value="NZ_BEXU01000029.1"/>
</dbReference>
<dbReference type="EMBL" id="CP065647">
    <property type="protein sequence ID" value="QPR71196.1"/>
    <property type="molecule type" value="Genomic_DNA"/>
</dbReference>
<dbReference type="InterPro" id="IPR029063">
    <property type="entry name" value="SAM-dependent_MTases_sf"/>
</dbReference>
<evidence type="ECO:0000313" key="4">
    <source>
        <dbReference type="Proteomes" id="UP000435910"/>
    </source>
</evidence>
<proteinExistence type="predicted"/>
<evidence type="ECO:0000259" key="1">
    <source>
        <dbReference type="Pfam" id="PF08241"/>
    </source>
</evidence>
<dbReference type="GO" id="GO:0032259">
    <property type="term" value="P:methylation"/>
    <property type="evidence" value="ECO:0007669"/>
    <property type="project" value="UniProtKB-KW"/>
</dbReference>
<reference evidence="3 4" key="1">
    <citation type="submission" date="2019-06" db="EMBL/GenBank/DDBJ databases">
        <title>Genome sequence analysis of &gt;100 Bacillus licheniformis strains suggests intrinsic resistance to this species.</title>
        <authorList>
            <person name="Wels M."/>
            <person name="Siezen R.J."/>
            <person name="Johansen E."/>
            <person name="Stuer-Lauridsen B."/>
            <person name="Bjerre K."/>
            <person name="Nielsen B.K.K."/>
        </authorList>
    </citation>
    <scope>NUCLEOTIDE SEQUENCE [LARGE SCALE GENOMIC DNA]</scope>
    <source>
        <strain evidence="3 4">BAC-16736</strain>
    </source>
</reference>
<dbReference type="CDD" id="cd02440">
    <property type="entry name" value="AdoMet_MTases"/>
    <property type="match status" value="1"/>
</dbReference>
<keyword evidence="3" id="KW-0808">Transferase</keyword>
<protein>
    <submittedName>
        <fullName evidence="3">Glycine/sarcosine/dimethylglycine N-methyltransferase</fullName>
    </submittedName>
    <submittedName>
        <fullName evidence="2">Methyltransferase domain-containing protein</fullName>
    </submittedName>
</protein>
<dbReference type="SUPFAM" id="SSF53335">
    <property type="entry name" value="S-adenosyl-L-methionine-dependent methyltransferases"/>
    <property type="match status" value="1"/>
</dbReference>
<evidence type="ECO:0000313" key="2">
    <source>
        <dbReference type="EMBL" id="QPR71196.1"/>
    </source>
</evidence>
<sequence length="236" mass="26106">MSDYLDMLASFGVSSAHPGGMSLSKAVLAKAGIDPEQPILDAGCGTGQTAAYLGQLLFPVTALDADPVMIDKARQRFKKEQLSIPAVRSPLEEMPFQSESFACVLTESVLSFTNIRSALQEIRRILKPGGMLVAIEVCLKEGNALTDEAKKEITEFYGFTALYDEDEWVNVLREEGFSKIDIIPVVLEDAGDPDDAVEMDLSPAISDKDYETMEKHLHYLEKYRDSLDHIIFISHL</sequence>
<dbReference type="OMA" id="IEEPEWN"/>
<name>A0A1Y0YG98_BACLI</name>
<dbReference type="EMBL" id="NILC01000033">
    <property type="protein sequence ID" value="TWL21007.1"/>
    <property type="molecule type" value="Genomic_DNA"/>
</dbReference>
<dbReference type="PANTHER" id="PTHR42912">
    <property type="entry name" value="METHYLTRANSFERASE"/>
    <property type="match status" value="1"/>
</dbReference>
<dbReference type="AlphaFoldDB" id="A0A1Y0YG98"/>
<dbReference type="PANTHER" id="PTHR42912:SF80">
    <property type="entry name" value="METHYLTRANSFERASE DOMAIN-CONTAINING PROTEIN"/>
    <property type="match status" value="1"/>
</dbReference>
<keyword evidence="3" id="KW-0489">Methyltransferase</keyword>
<organism evidence="3 4">
    <name type="scientific">Bacillus licheniformis</name>
    <dbReference type="NCBI Taxonomy" id="1402"/>
    <lineage>
        <taxon>Bacteria</taxon>
        <taxon>Bacillati</taxon>
        <taxon>Bacillota</taxon>
        <taxon>Bacilli</taxon>
        <taxon>Bacillales</taxon>
        <taxon>Bacillaceae</taxon>
        <taxon>Bacillus</taxon>
    </lineage>
</organism>
<dbReference type="Gene3D" id="3.40.50.150">
    <property type="entry name" value="Vaccinia Virus protein VP39"/>
    <property type="match status" value="1"/>
</dbReference>
<reference evidence="2 5" key="2">
    <citation type="submission" date="2020-12" db="EMBL/GenBank/DDBJ databases">
        <title>FDA dAtabase for Regulatory Grade micrObial Sequences (FDA-ARGOS): Supporting development and validation of Infectious Disease Dx tests.</title>
        <authorList>
            <person name="Nelson B."/>
            <person name="Plummer A."/>
            <person name="Tallon L."/>
            <person name="Sadzewicz L."/>
            <person name="Zhao X."/>
            <person name="Boylan J."/>
            <person name="Ott S."/>
            <person name="Bowen H."/>
            <person name="Vavikolanu K."/>
            <person name="Mehta A."/>
            <person name="Aluvathingal J."/>
            <person name="Nadendla S."/>
            <person name="Myers T."/>
            <person name="Yan Y."/>
            <person name="Sichtig H."/>
        </authorList>
    </citation>
    <scope>NUCLEOTIDE SEQUENCE [LARGE SCALE GENOMIC DNA]</scope>
    <source>
        <strain evidence="2 5">FDAARGOS_923</strain>
    </source>
</reference>
<feature type="domain" description="Methyltransferase type 11" evidence="1">
    <location>
        <begin position="40"/>
        <end position="133"/>
    </location>
</feature>
<gene>
    <name evidence="3" type="ORF">CHCC16736_2291</name>
    <name evidence="2" type="ORF">I6G80_15280</name>
</gene>
<dbReference type="Proteomes" id="UP000595038">
    <property type="component" value="Chromosome"/>
</dbReference>
<dbReference type="Pfam" id="PF08241">
    <property type="entry name" value="Methyltransf_11"/>
    <property type="match status" value="1"/>
</dbReference>
<dbReference type="InterPro" id="IPR050508">
    <property type="entry name" value="Methyltransf_Superfamily"/>
</dbReference>
<dbReference type="GeneID" id="92861125"/>
<evidence type="ECO:0000313" key="3">
    <source>
        <dbReference type="EMBL" id="TWL21007.1"/>
    </source>
</evidence>
<evidence type="ECO:0000313" key="5">
    <source>
        <dbReference type="Proteomes" id="UP000595038"/>
    </source>
</evidence>